<gene>
    <name evidence="1" type="ORF">CARN3_1080</name>
</gene>
<comment type="caution">
    <text evidence="1">The sequence shown here is derived from an EMBL/GenBank/DDBJ whole genome shotgun (WGS) entry which is preliminary data.</text>
</comment>
<organism evidence="1">
    <name type="scientific">mine drainage metagenome</name>
    <dbReference type="NCBI Taxonomy" id="410659"/>
    <lineage>
        <taxon>unclassified sequences</taxon>
        <taxon>metagenomes</taxon>
        <taxon>ecological metagenomes</taxon>
    </lineage>
</organism>
<name>E6PYT6_9ZZZZ</name>
<proteinExistence type="predicted"/>
<evidence type="ECO:0000313" key="1">
    <source>
        <dbReference type="EMBL" id="CBI00095.1"/>
    </source>
</evidence>
<sequence>MARAEEFRARMDRALAITKPGFNESMRAGQANM</sequence>
<protein>
    <submittedName>
        <fullName evidence="1">Uncharacterized protein</fullName>
    </submittedName>
</protein>
<dbReference type="AlphaFoldDB" id="E6PYT6"/>
<accession>E6PYT6</accession>
<dbReference type="EMBL" id="CABN01000089">
    <property type="protein sequence ID" value="CBI00095.1"/>
    <property type="molecule type" value="Genomic_DNA"/>
</dbReference>
<reference evidence="1" key="1">
    <citation type="submission" date="2009-10" db="EMBL/GenBank/DDBJ databases">
        <title>Diversity of trophic interactions inside an arsenic-rich microbial ecosystem.</title>
        <authorList>
            <person name="Bertin P.N."/>
            <person name="Heinrich-Salmeron A."/>
            <person name="Pelletier E."/>
            <person name="Goulhen-Chollet F."/>
            <person name="Arsene-Ploetze F."/>
            <person name="Gallien S."/>
            <person name="Calteau A."/>
            <person name="Vallenet D."/>
            <person name="Casiot C."/>
            <person name="Chane-Woon-Ming B."/>
            <person name="Giloteaux L."/>
            <person name="Barakat M."/>
            <person name="Bonnefoy V."/>
            <person name="Bruneel O."/>
            <person name="Chandler M."/>
            <person name="Cleiss J."/>
            <person name="Duran R."/>
            <person name="Elbaz-Poulichet F."/>
            <person name="Fonknechten N."/>
            <person name="Lauga B."/>
            <person name="Mornico D."/>
            <person name="Ortet P."/>
            <person name="Schaeffer C."/>
            <person name="Siguier P."/>
            <person name="Alexander Thil Smith A."/>
            <person name="Van Dorsselaer A."/>
            <person name="Weissenbach J."/>
            <person name="Medigue C."/>
            <person name="Le Paslier D."/>
        </authorList>
    </citation>
    <scope>NUCLEOTIDE SEQUENCE</scope>
</reference>